<dbReference type="InterPro" id="IPR011333">
    <property type="entry name" value="SKP1/BTB/POZ_sf"/>
</dbReference>
<protein>
    <recommendedName>
        <fullName evidence="3">BTB domain-containing protein</fullName>
    </recommendedName>
</protein>
<dbReference type="SUPFAM" id="SSF54695">
    <property type="entry name" value="POZ domain"/>
    <property type="match status" value="1"/>
</dbReference>
<reference evidence="1 2" key="1">
    <citation type="journal article" date="2018" name="Sci. Rep.">
        <title>Comparative genomics provides insights into the lifestyle and reveals functional heterogeneity of dark septate endophytic fungi.</title>
        <authorList>
            <person name="Knapp D.G."/>
            <person name="Nemeth J.B."/>
            <person name="Barry K."/>
            <person name="Hainaut M."/>
            <person name="Henrissat B."/>
            <person name="Johnson J."/>
            <person name="Kuo A."/>
            <person name="Lim J.H.P."/>
            <person name="Lipzen A."/>
            <person name="Nolan M."/>
            <person name="Ohm R.A."/>
            <person name="Tamas L."/>
            <person name="Grigoriev I.V."/>
            <person name="Spatafora J.W."/>
            <person name="Nagy L.G."/>
            <person name="Kovacs G.M."/>
        </authorList>
    </citation>
    <scope>NUCLEOTIDE SEQUENCE [LARGE SCALE GENOMIC DNA]</scope>
    <source>
        <strain evidence="1 2">DSE2036</strain>
    </source>
</reference>
<organism evidence="1 2">
    <name type="scientific">Periconia macrospinosa</name>
    <dbReference type="NCBI Taxonomy" id="97972"/>
    <lineage>
        <taxon>Eukaryota</taxon>
        <taxon>Fungi</taxon>
        <taxon>Dikarya</taxon>
        <taxon>Ascomycota</taxon>
        <taxon>Pezizomycotina</taxon>
        <taxon>Dothideomycetes</taxon>
        <taxon>Pleosporomycetidae</taxon>
        <taxon>Pleosporales</taxon>
        <taxon>Massarineae</taxon>
        <taxon>Periconiaceae</taxon>
        <taxon>Periconia</taxon>
    </lineage>
</organism>
<sequence>SHTTSLMTPDPNGDVLLQCKDQSSDTLVTFSVSSKILQLASPVFRAMFGPQFREGHQLLQRESAVIKLEEDDASLMGIIFNILHFRGGDRNDDIDAERLAHLAIHCDKYDLVKVLRPWISFWFEDVERTIKASEELGHMLLAAHLFDDSRKFRKLSEIASKILPLRFQEEWEQQELLALLPVSLQGVELSLRLSSRCYELSQRTRMLCGRALPNVAKKCLPGSNSNVFPKYCTFETRIAEYFAILRRVKLWPTVQAFANSSVEGIVSRIARAKTHLKHNCPAGNSCPLITHLDTLTGKAKRIEKDTVGLCLRCIKENDEWEESQRCNHQ</sequence>
<dbReference type="EMBL" id="KZ805532">
    <property type="protein sequence ID" value="PVH94502.1"/>
    <property type="molecule type" value="Genomic_DNA"/>
</dbReference>
<dbReference type="STRING" id="97972.A0A2V1D8W8"/>
<name>A0A2V1D8W8_9PLEO</name>
<keyword evidence="2" id="KW-1185">Reference proteome</keyword>
<gene>
    <name evidence="1" type="ORF">DM02DRAFT_539342</name>
</gene>
<dbReference type="AlphaFoldDB" id="A0A2V1D8W8"/>
<accession>A0A2V1D8W8</accession>
<evidence type="ECO:0000313" key="1">
    <source>
        <dbReference type="EMBL" id="PVH94502.1"/>
    </source>
</evidence>
<proteinExistence type="predicted"/>
<feature type="non-terminal residue" evidence="1">
    <location>
        <position position="1"/>
    </location>
</feature>
<dbReference type="Gene3D" id="3.30.710.10">
    <property type="entry name" value="Potassium Channel Kv1.1, Chain A"/>
    <property type="match status" value="1"/>
</dbReference>
<evidence type="ECO:0000313" key="2">
    <source>
        <dbReference type="Proteomes" id="UP000244855"/>
    </source>
</evidence>
<evidence type="ECO:0008006" key="3">
    <source>
        <dbReference type="Google" id="ProtNLM"/>
    </source>
</evidence>
<dbReference type="OrthoDB" id="5275938at2759"/>
<dbReference type="Proteomes" id="UP000244855">
    <property type="component" value="Unassembled WGS sequence"/>
</dbReference>